<sequence>MNYLLTHTGTLKDKKYMHPFVYLGNISDRNGKSKQEQELDENGFYENGNDIYIRNTSKEDQKKLKANCKWCQKHGYNPGKLWYSHQNLIYFLEAHEIYLPSGFDQWRDLIPLVKKLEAPSYQILHILEYLMMKGGKPPPIDFEGYIVN</sequence>
<proteinExistence type="predicted"/>
<dbReference type="AlphaFoldDB" id="X1KG80"/>
<name>X1KG80_9ZZZZ</name>
<evidence type="ECO:0000313" key="1">
    <source>
        <dbReference type="EMBL" id="GAH92635.1"/>
    </source>
</evidence>
<comment type="caution">
    <text evidence="1">The sequence shown here is derived from an EMBL/GenBank/DDBJ whole genome shotgun (WGS) entry which is preliminary data.</text>
</comment>
<organism evidence="1">
    <name type="scientific">marine sediment metagenome</name>
    <dbReference type="NCBI Taxonomy" id="412755"/>
    <lineage>
        <taxon>unclassified sequences</taxon>
        <taxon>metagenomes</taxon>
        <taxon>ecological metagenomes</taxon>
    </lineage>
</organism>
<dbReference type="EMBL" id="BARV01002489">
    <property type="protein sequence ID" value="GAH92635.1"/>
    <property type="molecule type" value="Genomic_DNA"/>
</dbReference>
<reference evidence="1" key="1">
    <citation type="journal article" date="2014" name="Front. Microbiol.">
        <title>High frequency of phylogenetically diverse reductive dehalogenase-homologous genes in deep subseafloor sedimentary metagenomes.</title>
        <authorList>
            <person name="Kawai M."/>
            <person name="Futagami T."/>
            <person name="Toyoda A."/>
            <person name="Takaki Y."/>
            <person name="Nishi S."/>
            <person name="Hori S."/>
            <person name="Arai W."/>
            <person name="Tsubouchi T."/>
            <person name="Morono Y."/>
            <person name="Uchiyama I."/>
            <person name="Ito T."/>
            <person name="Fujiyama A."/>
            <person name="Inagaki F."/>
            <person name="Takami H."/>
        </authorList>
    </citation>
    <scope>NUCLEOTIDE SEQUENCE</scope>
    <source>
        <strain evidence="1">Expedition CK06-06</strain>
    </source>
</reference>
<gene>
    <name evidence="1" type="ORF">S06H3_06408</name>
</gene>
<accession>X1KG80</accession>
<protein>
    <submittedName>
        <fullName evidence="1">Uncharacterized protein</fullName>
    </submittedName>
</protein>